<evidence type="ECO:0000313" key="2">
    <source>
        <dbReference type="EMBL" id="EGZ47296.1"/>
    </source>
</evidence>
<evidence type="ECO:0000313" key="3">
    <source>
        <dbReference type="Proteomes" id="UP000005336"/>
    </source>
</evidence>
<dbReference type="EMBL" id="AGAZ01000041">
    <property type="protein sequence ID" value="EGZ47296.1"/>
    <property type="molecule type" value="Genomic_DNA"/>
</dbReference>
<gene>
    <name evidence="2" type="ORF">HMPREF9370_1141</name>
</gene>
<accession>G4CPY1</accession>
<sequence>MYLSGCFVFKRSVYDIVFVVGQFNFNMAALLLCIDVLID</sequence>
<organism evidence="2 3">
    <name type="scientific">Neisseria wadsworthii 9715</name>
    <dbReference type="NCBI Taxonomy" id="1030841"/>
    <lineage>
        <taxon>Bacteria</taxon>
        <taxon>Pseudomonadati</taxon>
        <taxon>Pseudomonadota</taxon>
        <taxon>Betaproteobacteria</taxon>
        <taxon>Neisseriales</taxon>
        <taxon>Neisseriaceae</taxon>
        <taxon>Neisseria</taxon>
    </lineage>
</organism>
<keyword evidence="1" id="KW-0812">Transmembrane</keyword>
<reference evidence="2 3" key="1">
    <citation type="submission" date="2011-06" db="EMBL/GenBank/DDBJ databases">
        <authorList>
            <person name="Muzny D."/>
            <person name="Qin X."/>
            <person name="Deng J."/>
            <person name="Jiang H."/>
            <person name="Liu Y."/>
            <person name="Qu J."/>
            <person name="Song X.-Z."/>
            <person name="Zhang L."/>
            <person name="Thornton R."/>
            <person name="Coyle M."/>
            <person name="Francisco L."/>
            <person name="Jackson L."/>
            <person name="Javaid M."/>
            <person name="Korchina V."/>
            <person name="Kovar C."/>
            <person name="Mata R."/>
            <person name="Mathew T."/>
            <person name="Ngo R."/>
            <person name="Nguyen L."/>
            <person name="Nguyen N."/>
            <person name="Okwuonu G."/>
            <person name="Ongeri F."/>
            <person name="Pham C."/>
            <person name="Simmons D."/>
            <person name="Wilczek-Boney K."/>
            <person name="Hale W."/>
            <person name="Jakkamsetti A."/>
            <person name="Pham P."/>
            <person name="Ruth R."/>
            <person name="San Lucas F."/>
            <person name="Warren J."/>
            <person name="Zhang J."/>
            <person name="Zhao Z."/>
            <person name="Zhou C."/>
            <person name="Zhu D."/>
            <person name="Lee S."/>
            <person name="Bess C."/>
            <person name="Blankenburg K."/>
            <person name="Forbes L."/>
            <person name="Fu Q."/>
            <person name="Gubbala S."/>
            <person name="Hirani K."/>
            <person name="Jayaseelan J.C."/>
            <person name="Lara F."/>
            <person name="Munidasa M."/>
            <person name="Palculict T."/>
            <person name="Patil S."/>
            <person name="Pu L.-L."/>
            <person name="Saada N."/>
            <person name="Tang L."/>
            <person name="Weissenberger G."/>
            <person name="Zhu Y."/>
            <person name="Hemphill L."/>
            <person name="Shang Y."/>
            <person name="Youmans B."/>
            <person name="Ayvaz T."/>
            <person name="Ross M."/>
            <person name="Santibanez J."/>
            <person name="Aqrawi P."/>
            <person name="Gross S."/>
            <person name="Joshi V."/>
            <person name="Fowler G."/>
            <person name="Nazareth L."/>
            <person name="Reid J."/>
            <person name="Worley K."/>
            <person name="Petrosino J."/>
            <person name="Highlander S."/>
            <person name="Gibbs R."/>
        </authorList>
    </citation>
    <scope>NUCLEOTIDE SEQUENCE [LARGE SCALE GENOMIC DNA]</scope>
    <source>
        <strain evidence="2 3">9715</strain>
    </source>
</reference>
<comment type="caution">
    <text evidence="2">The sequence shown here is derived from an EMBL/GenBank/DDBJ whole genome shotgun (WGS) entry which is preliminary data.</text>
</comment>
<keyword evidence="3" id="KW-1185">Reference proteome</keyword>
<evidence type="ECO:0000256" key="1">
    <source>
        <dbReference type="SAM" id="Phobius"/>
    </source>
</evidence>
<dbReference type="STRING" id="1030841.HMPREF9370_1141"/>
<protein>
    <submittedName>
        <fullName evidence="2">Uncharacterized protein</fullName>
    </submittedName>
</protein>
<dbReference type="PATRIC" id="fig|1030841.3.peg.1119"/>
<keyword evidence="1" id="KW-1133">Transmembrane helix</keyword>
<dbReference type="HOGENOM" id="CLU_3313396_0_0_4"/>
<feature type="transmembrane region" description="Helical" evidence="1">
    <location>
        <begin position="12"/>
        <end position="38"/>
    </location>
</feature>
<keyword evidence="1" id="KW-0472">Membrane</keyword>
<name>G4CPY1_9NEIS</name>
<proteinExistence type="predicted"/>
<dbReference type="Proteomes" id="UP000005336">
    <property type="component" value="Unassembled WGS sequence"/>
</dbReference>
<dbReference type="AlphaFoldDB" id="G4CPY1"/>